<dbReference type="GO" id="GO:0080043">
    <property type="term" value="F:quercetin 3-O-glucosyltransferase activity"/>
    <property type="evidence" value="ECO:0007669"/>
    <property type="project" value="TreeGrafter"/>
</dbReference>
<organism evidence="3 4">
    <name type="scientific">Hibiscus syriacus</name>
    <name type="common">Rose of Sharon</name>
    <dbReference type="NCBI Taxonomy" id="106335"/>
    <lineage>
        <taxon>Eukaryota</taxon>
        <taxon>Viridiplantae</taxon>
        <taxon>Streptophyta</taxon>
        <taxon>Embryophyta</taxon>
        <taxon>Tracheophyta</taxon>
        <taxon>Spermatophyta</taxon>
        <taxon>Magnoliopsida</taxon>
        <taxon>eudicotyledons</taxon>
        <taxon>Gunneridae</taxon>
        <taxon>Pentapetalae</taxon>
        <taxon>rosids</taxon>
        <taxon>malvids</taxon>
        <taxon>Malvales</taxon>
        <taxon>Malvaceae</taxon>
        <taxon>Malvoideae</taxon>
        <taxon>Hibiscus</taxon>
    </lineage>
</organism>
<dbReference type="EMBL" id="VEPZ02000130">
    <property type="protein sequence ID" value="KAE8732881.1"/>
    <property type="molecule type" value="Genomic_DNA"/>
</dbReference>
<evidence type="ECO:0000313" key="3">
    <source>
        <dbReference type="EMBL" id="KAE8732881.1"/>
    </source>
</evidence>
<evidence type="ECO:0000256" key="2">
    <source>
        <dbReference type="ARBA" id="ARBA00022676"/>
    </source>
</evidence>
<dbReference type="PANTHER" id="PTHR11926:SF1392">
    <property type="entry name" value="GLYCOSYLTRANSFERASE"/>
    <property type="match status" value="1"/>
</dbReference>
<dbReference type="AlphaFoldDB" id="A0A6A3D0C3"/>
<name>A0A6A3D0C3_HIBSY</name>
<proteinExistence type="inferred from homology"/>
<dbReference type="GO" id="GO:0080044">
    <property type="term" value="F:quercetin 7-O-glucosyltransferase activity"/>
    <property type="evidence" value="ECO:0007669"/>
    <property type="project" value="TreeGrafter"/>
</dbReference>
<comment type="caution">
    <text evidence="3">The sequence shown here is derived from an EMBL/GenBank/DDBJ whole genome shotgun (WGS) entry which is preliminary data.</text>
</comment>
<accession>A0A6A3D0C3</accession>
<protein>
    <submittedName>
        <fullName evidence="3">Uncharacterized protein</fullName>
    </submittedName>
</protein>
<keyword evidence="2" id="KW-0808">Transferase</keyword>
<gene>
    <name evidence="3" type="ORF">F3Y22_tig00001695pilonHSYRG00016</name>
</gene>
<sequence>MDRPITSVPGMENYLRCRDLPSCCRATDMEDPFIKLVVKQTRNSLQANALLNTRLKAKHGESYHPFLNTLWEVDRKCISWLDQQPNRCVIYAEFRDRERCRRGGYVEGAFREDQGSRLHCQLGTARGGLEPSGHRRQHLNSRVVSEVWKIGLDMKDVCHRKIVEKMVKDVMVDRKEEFAKSAAEMAKLTNQCVNVGGSSYINLDRLIEAIREMSLNSSSFARYKTSIGHDFLGVSVVGGDKVGCSFIDGKGRLSAWV</sequence>
<keyword evidence="4" id="KW-1185">Reference proteome</keyword>
<dbReference type="Gene3D" id="3.40.50.2000">
    <property type="entry name" value="Glycogen Phosphorylase B"/>
    <property type="match status" value="3"/>
</dbReference>
<evidence type="ECO:0000256" key="1">
    <source>
        <dbReference type="ARBA" id="ARBA00009995"/>
    </source>
</evidence>
<reference evidence="3" key="1">
    <citation type="submission" date="2019-09" db="EMBL/GenBank/DDBJ databases">
        <title>Draft genome information of white flower Hibiscus syriacus.</title>
        <authorList>
            <person name="Kim Y.-M."/>
        </authorList>
    </citation>
    <scope>NUCLEOTIDE SEQUENCE [LARGE SCALE GENOMIC DNA]</scope>
    <source>
        <strain evidence="3">YM2019G1</strain>
    </source>
</reference>
<evidence type="ECO:0000313" key="4">
    <source>
        <dbReference type="Proteomes" id="UP000436088"/>
    </source>
</evidence>
<dbReference type="Proteomes" id="UP000436088">
    <property type="component" value="Unassembled WGS sequence"/>
</dbReference>
<dbReference type="PANTHER" id="PTHR11926">
    <property type="entry name" value="GLUCOSYL/GLUCURONOSYL TRANSFERASES"/>
    <property type="match status" value="1"/>
</dbReference>
<comment type="similarity">
    <text evidence="1">Belongs to the UDP-glycosyltransferase family.</text>
</comment>
<dbReference type="SUPFAM" id="SSF53756">
    <property type="entry name" value="UDP-Glycosyltransferase/glycogen phosphorylase"/>
    <property type="match status" value="1"/>
</dbReference>
<keyword evidence="2" id="KW-0328">Glycosyltransferase</keyword>